<accession>A0A1S8AD78</accession>
<keyword evidence="3" id="KW-0479">Metal-binding</keyword>
<dbReference type="AlphaFoldDB" id="A0A1S8AD78"/>
<evidence type="ECO:0000256" key="2">
    <source>
        <dbReference type="ARBA" id="ARBA00022679"/>
    </source>
</evidence>
<dbReference type="Pfam" id="PF03492">
    <property type="entry name" value="Methyltransf_7"/>
    <property type="match status" value="1"/>
</dbReference>
<dbReference type="InterPro" id="IPR042086">
    <property type="entry name" value="MeTrfase_capping"/>
</dbReference>
<evidence type="ECO:0000313" key="5">
    <source>
        <dbReference type="EMBL" id="JAV45439.1"/>
    </source>
</evidence>
<keyword evidence="2 5" id="KW-0808">Transferase</keyword>
<dbReference type="SUPFAM" id="SSF53335">
    <property type="entry name" value="S-adenosyl-L-methionine-dependent methyltransferases"/>
    <property type="match status" value="1"/>
</dbReference>
<keyword evidence="1 5" id="KW-0489">Methyltransferase</keyword>
<dbReference type="InterPro" id="IPR005299">
    <property type="entry name" value="MeTrfase_7"/>
</dbReference>
<dbReference type="Gene3D" id="3.40.50.150">
    <property type="entry name" value="Vaccinia Virus protein VP39"/>
    <property type="match status" value="1"/>
</dbReference>
<protein>
    <submittedName>
        <fullName evidence="5">S-adenosyl-L-methionine-dependent methyltransferases superfamily protein</fullName>
    </submittedName>
</protein>
<keyword evidence="4" id="KW-0460">Magnesium</keyword>
<name>A0A1S8AD78_CITLI</name>
<dbReference type="GO" id="GO:0032259">
    <property type="term" value="P:methylation"/>
    <property type="evidence" value="ECO:0007669"/>
    <property type="project" value="UniProtKB-KW"/>
</dbReference>
<evidence type="ECO:0000256" key="4">
    <source>
        <dbReference type="ARBA" id="ARBA00022842"/>
    </source>
</evidence>
<evidence type="ECO:0000256" key="3">
    <source>
        <dbReference type="ARBA" id="ARBA00022723"/>
    </source>
</evidence>
<dbReference type="GO" id="GO:0046872">
    <property type="term" value="F:metal ion binding"/>
    <property type="evidence" value="ECO:0007669"/>
    <property type="project" value="UniProtKB-KW"/>
</dbReference>
<proteinExistence type="predicted"/>
<dbReference type="InterPro" id="IPR029063">
    <property type="entry name" value="SAM-dependent_MTases_sf"/>
</dbReference>
<dbReference type="GO" id="GO:0008168">
    <property type="term" value="F:methyltransferase activity"/>
    <property type="evidence" value="ECO:0007669"/>
    <property type="project" value="UniProtKB-KW"/>
</dbReference>
<sequence>MAQSYPMVSGDGAHSYAKNSTLQRRVVDAAKELIYEAISDKLDLKLLKFDASNTFQIADLGCSIGPNTFIAVQNIIEAVELKLLQPDHQNISSIEFQVLFNDHYDNDFNTLFKSLPHSRKYFAAGVPGSFHNRLFPKATLHFVHSSYSLHWLSKVPKELVDQNSPLWNKESARRRRFVKEVAEAYSGQFKNDMESFLNARAQELVPGGLMVITIHAIPDGIPFSQTGPGVLADVLGSCLVDLAKMGVFSEEKVDSFNSPTHTTTPKELKAIIQRNENFTIERMEKLNRPVGHIKFSAKIYTLGVRAVFEGLIKEHFGEELVEQIFNYFRTKAEENASIIENTHNMIDLFLLLKRTI</sequence>
<dbReference type="FunFam" id="3.40.50.150:FF:000103">
    <property type="entry name" value="SABATH methyltransferase 1"/>
    <property type="match status" value="1"/>
</dbReference>
<evidence type="ECO:0000256" key="1">
    <source>
        <dbReference type="ARBA" id="ARBA00022603"/>
    </source>
</evidence>
<reference evidence="5" key="1">
    <citation type="submission" date="2016-12" db="EMBL/GenBank/DDBJ databases">
        <title>Transcriptomic, proteomic, and metabolomic analysis of Citrus limon response to graft inoculation by Candidatus Liberibacter asiaticus.</title>
        <authorList>
            <person name="Ramsey J."/>
            <person name="Chin E."/>
            <person name="Chavez J."/>
            <person name="Saha S."/>
            <person name="Mischuk D."/>
            <person name="Mahoney J."/>
            <person name="Mohr J."/>
            <person name="Robison F."/>
            <person name="Godfrey K."/>
            <person name="Levesque C."/>
            <person name="Foster L."/>
            <person name="Xu Y."/>
            <person name="Strickler S."/>
            <person name="Fernandez-Pozo N."/>
            <person name="Polek M.L."/>
            <person name="Giovannoni J."/>
            <person name="Mueller L.A."/>
            <person name="Slupsky C."/>
            <person name="Bruce J."/>
            <person name="Cilia M."/>
        </authorList>
    </citation>
    <scope>NUCLEOTIDE SEQUENCE</scope>
</reference>
<dbReference type="PANTHER" id="PTHR31009">
    <property type="entry name" value="S-ADENOSYL-L-METHIONINE:CARBOXYL METHYLTRANSFERASE FAMILY PROTEIN"/>
    <property type="match status" value="1"/>
</dbReference>
<dbReference type="Gene3D" id="1.10.1200.270">
    <property type="entry name" value="Methyltransferase, alpha-helical capping domain"/>
    <property type="match status" value="1"/>
</dbReference>
<organism evidence="5">
    <name type="scientific">Citrus limon</name>
    <name type="common">Lemon</name>
    <name type="synonym">Citrus medica var. limon</name>
    <dbReference type="NCBI Taxonomy" id="2708"/>
    <lineage>
        <taxon>Eukaryota</taxon>
        <taxon>Viridiplantae</taxon>
        <taxon>Streptophyta</taxon>
        <taxon>Embryophyta</taxon>
        <taxon>Tracheophyta</taxon>
        <taxon>Spermatophyta</taxon>
        <taxon>Magnoliopsida</taxon>
        <taxon>eudicotyledons</taxon>
        <taxon>Gunneridae</taxon>
        <taxon>Pentapetalae</taxon>
        <taxon>rosids</taxon>
        <taxon>malvids</taxon>
        <taxon>Sapindales</taxon>
        <taxon>Rutaceae</taxon>
        <taxon>Aurantioideae</taxon>
        <taxon>Citrus</taxon>
    </lineage>
</organism>
<dbReference type="EMBL" id="GFAY01000211">
    <property type="protein sequence ID" value="JAV45439.1"/>
    <property type="molecule type" value="Transcribed_RNA"/>
</dbReference>